<proteinExistence type="predicted"/>
<dbReference type="InterPro" id="IPR050523">
    <property type="entry name" value="AKR_Detox_Biosynth"/>
</dbReference>
<evidence type="ECO:0000259" key="1">
    <source>
        <dbReference type="Pfam" id="PF00248"/>
    </source>
</evidence>
<keyword evidence="2" id="KW-0560">Oxidoreductase</keyword>
<dbReference type="SUPFAM" id="SSF51430">
    <property type="entry name" value="NAD(P)-linked oxidoreductase"/>
    <property type="match status" value="1"/>
</dbReference>
<dbReference type="GO" id="GO:0005829">
    <property type="term" value="C:cytosol"/>
    <property type="evidence" value="ECO:0007669"/>
    <property type="project" value="TreeGrafter"/>
</dbReference>
<name>A0A645G079_9ZZZZ</name>
<dbReference type="EMBL" id="VSSQ01067132">
    <property type="protein sequence ID" value="MPN19556.1"/>
    <property type="molecule type" value="Genomic_DNA"/>
</dbReference>
<dbReference type="InterPro" id="IPR023210">
    <property type="entry name" value="NADP_OxRdtase_dom"/>
</dbReference>
<comment type="caution">
    <text evidence="2">The sequence shown here is derived from an EMBL/GenBank/DDBJ whole genome shotgun (WGS) entry which is preliminary data.</text>
</comment>
<protein>
    <submittedName>
        <fullName evidence="2">Oxidoreductase YdhF</fullName>
        <ecNumber evidence="2">1.-.-.-</ecNumber>
    </submittedName>
</protein>
<reference evidence="2" key="1">
    <citation type="submission" date="2019-08" db="EMBL/GenBank/DDBJ databases">
        <authorList>
            <person name="Kucharzyk K."/>
            <person name="Murdoch R.W."/>
            <person name="Higgins S."/>
            <person name="Loffler F."/>
        </authorList>
    </citation>
    <scope>NUCLEOTIDE SEQUENCE</scope>
</reference>
<dbReference type="EC" id="1.-.-.-" evidence="2"/>
<dbReference type="PANTHER" id="PTHR43364:SF1">
    <property type="entry name" value="OXIDOREDUCTASE YDHF"/>
    <property type="match status" value="1"/>
</dbReference>
<dbReference type="AlphaFoldDB" id="A0A645G079"/>
<dbReference type="InterPro" id="IPR036812">
    <property type="entry name" value="NAD(P)_OxRdtase_dom_sf"/>
</dbReference>
<dbReference type="Gene3D" id="3.20.20.100">
    <property type="entry name" value="NADP-dependent oxidoreductase domain"/>
    <property type="match status" value="1"/>
</dbReference>
<gene>
    <name evidence="2" type="primary">ydhF_6</name>
    <name evidence="2" type="ORF">SDC9_166927</name>
</gene>
<sequence>MDYIDVLLLHRPDALMEPEDVSKSFDKLYTEGKVKHFGVSNQNPYQMMLLQKYTSHKLIVNQLQLSVTNSSMIDFGLNVNVEHDPAINRDGGILDYCRLNDVTIQAWSPLQYGIFEGTFLENEKFPELNAKLEEYSKKYGITKSAIAAAWILRHPAKIQVIAGTTNPLHLKEICAATNIDMSREEWYALYRTAQNKIL</sequence>
<evidence type="ECO:0000313" key="2">
    <source>
        <dbReference type="EMBL" id="MPN19556.1"/>
    </source>
</evidence>
<dbReference type="PANTHER" id="PTHR43364">
    <property type="entry name" value="NADH-SPECIFIC METHYLGLYOXAL REDUCTASE-RELATED"/>
    <property type="match status" value="1"/>
</dbReference>
<dbReference type="Pfam" id="PF00248">
    <property type="entry name" value="Aldo_ket_red"/>
    <property type="match status" value="1"/>
</dbReference>
<accession>A0A645G079</accession>
<dbReference type="GO" id="GO:0016491">
    <property type="term" value="F:oxidoreductase activity"/>
    <property type="evidence" value="ECO:0007669"/>
    <property type="project" value="UniProtKB-KW"/>
</dbReference>
<organism evidence="2">
    <name type="scientific">bioreactor metagenome</name>
    <dbReference type="NCBI Taxonomy" id="1076179"/>
    <lineage>
        <taxon>unclassified sequences</taxon>
        <taxon>metagenomes</taxon>
        <taxon>ecological metagenomes</taxon>
    </lineage>
</organism>
<feature type="domain" description="NADP-dependent oxidoreductase" evidence="1">
    <location>
        <begin position="2"/>
        <end position="188"/>
    </location>
</feature>